<sequence length="98" mass="11499">MSTLHSPAESSGSRKEKERSTVEDCSLSIYEDLTKERSDLRRRFSLTMKTLWEHQVKHTLAHPANLRFTWKGKRWSFIDPKKAEEFVGKNIHTTEGHE</sequence>
<feature type="compositionally biased region" description="Basic and acidic residues" evidence="1">
    <location>
        <begin position="12"/>
        <end position="22"/>
    </location>
</feature>
<evidence type="ECO:0000313" key="2">
    <source>
        <dbReference type="EMBL" id="KAK1878506.1"/>
    </source>
</evidence>
<evidence type="ECO:0000313" key="3">
    <source>
        <dbReference type="Proteomes" id="UP001228049"/>
    </source>
</evidence>
<dbReference type="EMBL" id="JASDAP010000026">
    <property type="protein sequence ID" value="KAK1878506.1"/>
    <property type="molecule type" value="Genomic_DNA"/>
</dbReference>
<keyword evidence="3" id="KW-1185">Reference proteome</keyword>
<protein>
    <submittedName>
        <fullName evidence="2">LINE-1 retrotransposable element ORF1 protein</fullName>
    </submittedName>
</protein>
<dbReference type="Gene3D" id="3.30.250.20">
    <property type="entry name" value="L1 transposable element, C-terminal domain"/>
    <property type="match status" value="1"/>
</dbReference>
<evidence type="ECO:0000256" key="1">
    <source>
        <dbReference type="SAM" id="MobiDB-lite"/>
    </source>
</evidence>
<dbReference type="AlphaFoldDB" id="A0AAD9B8D7"/>
<reference evidence="2" key="1">
    <citation type="submission" date="2023-04" db="EMBL/GenBank/DDBJ databases">
        <title>Chromosome-level genome of Chaenocephalus aceratus.</title>
        <authorList>
            <person name="Park H."/>
        </authorList>
    </citation>
    <scope>NUCLEOTIDE SEQUENCE</scope>
    <source>
        <strain evidence="2">DE</strain>
        <tissue evidence="2">Muscle</tissue>
    </source>
</reference>
<gene>
    <name evidence="2" type="ORF">KUDE01_026635</name>
</gene>
<comment type="caution">
    <text evidence="2">The sequence shown here is derived from an EMBL/GenBank/DDBJ whole genome shotgun (WGS) entry which is preliminary data.</text>
</comment>
<dbReference type="Proteomes" id="UP001228049">
    <property type="component" value="Unassembled WGS sequence"/>
</dbReference>
<name>A0AAD9B8D7_DISEL</name>
<accession>A0AAD9B8D7</accession>
<feature type="region of interest" description="Disordered" evidence="1">
    <location>
        <begin position="1"/>
        <end position="23"/>
    </location>
</feature>
<proteinExistence type="predicted"/>
<organism evidence="2 3">
    <name type="scientific">Dissostichus eleginoides</name>
    <name type="common">Patagonian toothfish</name>
    <name type="synonym">Dissostichus amissus</name>
    <dbReference type="NCBI Taxonomy" id="100907"/>
    <lineage>
        <taxon>Eukaryota</taxon>
        <taxon>Metazoa</taxon>
        <taxon>Chordata</taxon>
        <taxon>Craniata</taxon>
        <taxon>Vertebrata</taxon>
        <taxon>Euteleostomi</taxon>
        <taxon>Actinopterygii</taxon>
        <taxon>Neopterygii</taxon>
        <taxon>Teleostei</taxon>
        <taxon>Neoteleostei</taxon>
        <taxon>Acanthomorphata</taxon>
        <taxon>Eupercaria</taxon>
        <taxon>Perciformes</taxon>
        <taxon>Notothenioidei</taxon>
        <taxon>Nototheniidae</taxon>
        <taxon>Dissostichus</taxon>
    </lineage>
</organism>
<dbReference type="InterPro" id="IPR042566">
    <property type="entry name" value="L1_C"/>
</dbReference>